<sequence>MTDNTPEGLPPLADLSEALARGREPRKLWPVLHSVDDTTKSNLPQLLPVFGWGLIVAVLLGALAKC</sequence>
<protein>
    <submittedName>
        <fullName evidence="2">Uncharacterized protein</fullName>
    </submittedName>
</protein>
<dbReference type="AlphaFoldDB" id="L7VX42"/>
<organism evidence="2">
    <name type="scientific">uncultured bacterium A1Q1_fos_25</name>
    <dbReference type="NCBI Taxonomy" id="1256569"/>
    <lineage>
        <taxon>Bacteria</taxon>
        <taxon>environmental samples</taxon>
    </lineage>
</organism>
<proteinExistence type="predicted"/>
<reference evidence="2" key="1">
    <citation type="submission" date="2012-09" db="EMBL/GenBank/DDBJ databases">
        <title>Metagenomic Characterization of a Microbial Community in Wastewater Detects High Levels of Antibiotic Resistance.</title>
        <authorList>
            <person name="Abrams M."/>
            <person name="Caldwell A."/>
            <person name="Vandaei E."/>
            <person name="Lee W."/>
            <person name="Perrott J."/>
            <person name="Khan S.Y."/>
            <person name="Ta J."/>
            <person name="Romero D."/>
            <person name="Nguyen V."/>
            <person name="Pourmand N."/>
            <person name="Ouverney C.C."/>
        </authorList>
    </citation>
    <scope>NUCLEOTIDE SEQUENCE</scope>
</reference>
<evidence type="ECO:0000313" key="2">
    <source>
        <dbReference type="EMBL" id="AGC71951.1"/>
    </source>
</evidence>
<keyword evidence="1" id="KW-1133">Transmembrane helix</keyword>
<dbReference type="EMBL" id="JX649887">
    <property type="protein sequence ID" value="AGC71951.1"/>
    <property type="molecule type" value="Genomic_DNA"/>
</dbReference>
<accession>L7VX42</accession>
<name>L7VX42_9BACT</name>
<keyword evidence="1" id="KW-0812">Transmembrane</keyword>
<feature type="transmembrane region" description="Helical" evidence="1">
    <location>
        <begin position="46"/>
        <end position="64"/>
    </location>
</feature>
<evidence type="ECO:0000256" key="1">
    <source>
        <dbReference type="SAM" id="Phobius"/>
    </source>
</evidence>
<keyword evidence="1" id="KW-0472">Membrane</keyword>